<keyword evidence="13 15" id="KW-0811">Translocation</keyword>
<dbReference type="SUPFAM" id="SSF52540">
    <property type="entry name" value="P-loop containing nucleoside triphosphate hydrolases"/>
    <property type="match status" value="2"/>
</dbReference>
<keyword evidence="6 15" id="KW-0963">Cytoplasm</keyword>
<dbReference type="GO" id="GO:0031522">
    <property type="term" value="C:cell envelope Sec protein transport complex"/>
    <property type="evidence" value="ECO:0007669"/>
    <property type="project" value="TreeGrafter"/>
</dbReference>
<dbReference type="InterPro" id="IPR014018">
    <property type="entry name" value="SecA_motor_DEAD"/>
</dbReference>
<name>A0AAN1XTW0_UNVUL</name>
<evidence type="ECO:0000259" key="19">
    <source>
        <dbReference type="PROSITE" id="PS51194"/>
    </source>
</evidence>
<dbReference type="GO" id="GO:0043952">
    <property type="term" value="P:protein transport by the Sec complex"/>
    <property type="evidence" value="ECO:0007669"/>
    <property type="project" value="TreeGrafter"/>
</dbReference>
<evidence type="ECO:0000256" key="4">
    <source>
        <dbReference type="ARBA" id="ARBA00022448"/>
    </source>
</evidence>
<comment type="subunit">
    <text evidence="15">Monomer and homodimer. Part of the essential Sec protein translocation apparatus which comprises SecA, SecYEG and auxiliary proteins SecDF. Other proteins may also be involved.</text>
</comment>
<accession>A0AAN1XTW0</accession>
<comment type="catalytic activity">
    <reaction evidence="15">
        <text>ATP + H2O + cellular proteinSide 1 = ADP + phosphate + cellular proteinSide 2.</text>
        <dbReference type="EC" id="7.4.2.8"/>
    </reaction>
</comment>
<dbReference type="InterPro" id="IPR014001">
    <property type="entry name" value="Helicase_ATP-bd"/>
</dbReference>
<dbReference type="FunFam" id="3.40.50.300:FF:000429">
    <property type="entry name" value="Preprotein translocase subunit SecA"/>
    <property type="match status" value="1"/>
</dbReference>
<evidence type="ECO:0000256" key="7">
    <source>
        <dbReference type="ARBA" id="ARBA00022723"/>
    </source>
</evidence>
<evidence type="ECO:0000256" key="14">
    <source>
        <dbReference type="ARBA" id="ARBA00023136"/>
    </source>
</evidence>
<dbReference type="Pfam" id="PF07517">
    <property type="entry name" value="SecA_DEAD"/>
    <property type="match status" value="1"/>
</dbReference>
<evidence type="ECO:0000256" key="12">
    <source>
        <dbReference type="ARBA" id="ARBA00022967"/>
    </source>
</evidence>
<dbReference type="InterPro" id="IPR036266">
    <property type="entry name" value="SecA_Wing/Scaffold_sf"/>
</dbReference>
<dbReference type="Pfam" id="PF07516">
    <property type="entry name" value="SecA_SW"/>
    <property type="match status" value="1"/>
</dbReference>
<feature type="domain" description="Helicase C-terminal" evidence="19">
    <location>
        <begin position="417"/>
        <end position="568"/>
    </location>
</feature>
<dbReference type="PROSITE" id="PS51192">
    <property type="entry name" value="HELICASE_ATP_BIND_1"/>
    <property type="match status" value="1"/>
</dbReference>
<dbReference type="CDD" id="cd17928">
    <property type="entry name" value="DEXDc_SecA"/>
    <property type="match status" value="1"/>
</dbReference>
<dbReference type="Gene3D" id="1.10.3060.10">
    <property type="entry name" value="Helical scaffold and wing domains of SecA"/>
    <property type="match status" value="1"/>
</dbReference>
<dbReference type="Gene3D" id="3.40.50.300">
    <property type="entry name" value="P-loop containing nucleotide triphosphate hydrolases"/>
    <property type="match status" value="3"/>
</dbReference>
<dbReference type="InterPro" id="IPR000185">
    <property type="entry name" value="SecA"/>
</dbReference>
<comment type="cofactor">
    <cofactor evidence="1">
        <name>Zn(2+)</name>
        <dbReference type="ChEBI" id="CHEBI:29105"/>
    </cofactor>
</comment>
<dbReference type="AlphaFoldDB" id="A0AAN1XTW0"/>
<dbReference type="Pfam" id="PF21090">
    <property type="entry name" value="P-loop_SecA"/>
    <property type="match status" value="2"/>
</dbReference>
<keyword evidence="11 15" id="KW-0653">Protein transport</keyword>
<dbReference type="EMBL" id="AP025523">
    <property type="protein sequence ID" value="BDE05506.1"/>
    <property type="molecule type" value="Genomic_DNA"/>
</dbReference>
<dbReference type="PROSITE" id="PS51196">
    <property type="entry name" value="SECA_MOTOR_DEAD"/>
    <property type="match status" value="1"/>
</dbReference>
<dbReference type="GO" id="GO:0005886">
    <property type="term" value="C:plasma membrane"/>
    <property type="evidence" value="ECO:0007669"/>
    <property type="project" value="UniProtKB-SubCell"/>
</dbReference>
<keyword evidence="22" id="KW-1185">Reference proteome</keyword>
<evidence type="ECO:0000256" key="1">
    <source>
        <dbReference type="ARBA" id="ARBA00001947"/>
    </source>
</evidence>
<dbReference type="InterPro" id="IPR011130">
    <property type="entry name" value="SecA_preprotein_X-link_dom"/>
</dbReference>
<feature type="binding site" evidence="15">
    <location>
        <position position="84"/>
    </location>
    <ligand>
        <name>ATP</name>
        <dbReference type="ChEBI" id="CHEBI:30616"/>
    </ligand>
</feature>
<sequence>MAFLKTLFDGNERELARLRKTVERVNALEPAMAALSDDELRAKTAEFKGRVEAGETLDALLPEAFAVVRETGKRVMGMRHFDVQIMGGQALHEGNVAEMRTGEGKTLVATLPVYLNALTGRGVHVVTVNDYLAKRDAEWMSPIYTALGMTVGVIQHDLDHGARKAAYDSDITYVTNNEVGFDYLRDNMAWSLDQMVQRHLNFAIVDEVDSILIDEARTPLIISGQGHDATELYAQFAKIIPRLVKGDDFTVDEKAHAAPITEQGVAKVEKMLGITNLYDQRNLELTHQLNAALKAWNLFHKDQQYIVKDGEVIIVDEFTGRLMYGRRYSDGIHQAIEAKEGLNVRSEDQTLATITFQNYFRLYDKLAGMTGTAKTEEREFREIYGLAVVVLPTNMPVRRKDYADIVYRSEEAKFNAVIDDIIAEHEKGRPVLVGTRSIEKSERLATLLRRRGIECNVLNAKYHEQEAQIIKDAGIPGKVTIATNMAGRGVDIKLGDGVPEAGGLHIIGTERHESRRIDNQLRGRAGRQGDPGTTRFYIALEDELMRLFGQERLQRMMDFVKFTDETPIEAGILSRSIENAQSKVENHNYEIRKSVLEYDDVMNKQREIIYAERRRVLEGQSLRDFFVDTLRRKAGYAVDTGAPEEEHPSEWNLQAIIDELDQIFPVKDQIGVADLEKLDREGMKERMFALALAAYEAKEVEVGPDLMRMIESQYIMLPIIDRLWVDHLYIMDALKSGIGLRGYGQKDPRVEYEKEAYEIFEDLKNNIADEAIKAVFSMRIEIGPPPEGEGVEGALLPGAHGGFPPGAEALPPGGDGFAMPQFATVPSGEIAPQPVAQPSAPRMDPATAEKLLGPAPRYEATQVHTNLGNGEPAKPKQNAAADKVGRNDLCPCGSGKKYKRCHGAAA</sequence>
<evidence type="ECO:0000256" key="11">
    <source>
        <dbReference type="ARBA" id="ARBA00022927"/>
    </source>
</evidence>
<evidence type="ECO:0000259" key="18">
    <source>
        <dbReference type="PROSITE" id="PS51192"/>
    </source>
</evidence>
<dbReference type="PANTHER" id="PTHR30612:SF0">
    <property type="entry name" value="CHLOROPLAST PROTEIN-TRANSPORTING ATPASE"/>
    <property type="match status" value="1"/>
</dbReference>
<keyword evidence="8 15" id="KW-0547">Nucleotide-binding</keyword>
<protein>
    <recommendedName>
        <fullName evidence="15 16">Protein translocase subunit SecA</fullName>
        <ecNumber evidence="15">7.4.2.8</ecNumber>
    </recommendedName>
</protein>
<evidence type="ECO:0000256" key="8">
    <source>
        <dbReference type="ARBA" id="ARBA00022741"/>
    </source>
</evidence>
<dbReference type="Gene3D" id="3.10.450.50">
    <property type="match status" value="1"/>
</dbReference>
<evidence type="ECO:0000256" key="13">
    <source>
        <dbReference type="ARBA" id="ARBA00023010"/>
    </source>
</evidence>
<gene>
    <name evidence="15" type="primary">secA</name>
    <name evidence="21" type="ORF">WPS_07820</name>
</gene>
<dbReference type="NCBIfam" id="TIGR00963">
    <property type="entry name" value="secA"/>
    <property type="match status" value="1"/>
</dbReference>
<evidence type="ECO:0000256" key="6">
    <source>
        <dbReference type="ARBA" id="ARBA00022490"/>
    </source>
</evidence>
<dbReference type="PRINTS" id="PR00906">
    <property type="entry name" value="SECA"/>
</dbReference>
<dbReference type="NCBIfam" id="NF009538">
    <property type="entry name" value="PRK12904.1"/>
    <property type="match status" value="1"/>
</dbReference>
<dbReference type="RefSeq" id="WP_317996538.1">
    <property type="nucleotide sequence ID" value="NZ_AP025523.1"/>
</dbReference>
<dbReference type="GO" id="GO:0005829">
    <property type="term" value="C:cytosol"/>
    <property type="evidence" value="ECO:0007669"/>
    <property type="project" value="TreeGrafter"/>
</dbReference>
<comment type="function">
    <text evidence="15">Part of the Sec protein translocase complex. Interacts with the SecYEG preprotein conducting channel. Has a central role in coupling the hydrolysis of ATP to the transfer of proteins into and across the cell membrane, serving as an ATP-driven molecular motor driving the stepwise translocation of polypeptide chains across the membrane.</text>
</comment>
<evidence type="ECO:0000256" key="16">
    <source>
        <dbReference type="RuleBase" id="RU003874"/>
    </source>
</evidence>
<dbReference type="NCBIfam" id="NF006630">
    <property type="entry name" value="PRK09200.1"/>
    <property type="match status" value="1"/>
</dbReference>
<evidence type="ECO:0000256" key="5">
    <source>
        <dbReference type="ARBA" id="ARBA00022475"/>
    </source>
</evidence>
<feature type="binding site" evidence="15">
    <location>
        <begin position="102"/>
        <end position="106"/>
    </location>
    <ligand>
        <name>ATP</name>
        <dbReference type="ChEBI" id="CHEBI:30616"/>
    </ligand>
</feature>
<dbReference type="GO" id="GO:0046872">
    <property type="term" value="F:metal ion binding"/>
    <property type="evidence" value="ECO:0007669"/>
    <property type="project" value="UniProtKB-KW"/>
</dbReference>
<dbReference type="Pfam" id="PF02810">
    <property type="entry name" value="SEC-C"/>
    <property type="match status" value="1"/>
</dbReference>
<evidence type="ECO:0000259" key="20">
    <source>
        <dbReference type="PROSITE" id="PS51196"/>
    </source>
</evidence>
<feature type="domain" description="Helicase ATP-binding" evidence="18">
    <location>
        <begin position="86"/>
        <end position="244"/>
    </location>
</feature>
<dbReference type="Gene3D" id="3.90.1440.10">
    <property type="entry name" value="SecA, preprotein cross-linking domain"/>
    <property type="match status" value="1"/>
</dbReference>
<keyword evidence="12 15" id="KW-1278">Translocase</keyword>
<feature type="binding site" evidence="15">
    <location>
        <position position="491"/>
    </location>
    <ligand>
        <name>ATP</name>
        <dbReference type="ChEBI" id="CHEBI:30616"/>
    </ligand>
</feature>
<dbReference type="FunFam" id="3.40.50.300:FF:000334">
    <property type="entry name" value="Protein translocase subunit SecA"/>
    <property type="match status" value="1"/>
</dbReference>
<keyword evidence="5 15" id="KW-1003">Cell membrane</keyword>
<dbReference type="PANTHER" id="PTHR30612">
    <property type="entry name" value="SECA INNER MEMBRANE COMPONENT OF SEC PROTEIN SECRETION SYSTEM"/>
    <property type="match status" value="1"/>
</dbReference>
<keyword evidence="10 15" id="KW-0067">ATP-binding</keyword>
<evidence type="ECO:0000256" key="17">
    <source>
        <dbReference type="SAM" id="MobiDB-lite"/>
    </source>
</evidence>
<dbReference type="InterPro" id="IPR001650">
    <property type="entry name" value="Helicase_C-like"/>
</dbReference>
<dbReference type="GO" id="GO:0017038">
    <property type="term" value="P:protein import"/>
    <property type="evidence" value="ECO:0007669"/>
    <property type="project" value="InterPro"/>
</dbReference>
<dbReference type="SUPFAM" id="SSF81767">
    <property type="entry name" value="Pre-protein crosslinking domain of SecA"/>
    <property type="match status" value="1"/>
</dbReference>
<dbReference type="InterPro" id="IPR020937">
    <property type="entry name" value="SecA_CS"/>
</dbReference>
<dbReference type="InterPro" id="IPR044722">
    <property type="entry name" value="SecA_SF2_C"/>
</dbReference>
<keyword evidence="14 15" id="KW-0472">Membrane</keyword>
<evidence type="ECO:0000256" key="9">
    <source>
        <dbReference type="ARBA" id="ARBA00022833"/>
    </source>
</evidence>
<evidence type="ECO:0000313" key="21">
    <source>
        <dbReference type="EMBL" id="BDE05506.1"/>
    </source>
</evidence>
<comment type="similarity">
    <text evidence="3 15 16">Belongs to the SecA family.</text>
</comment>
<dbReference type="KEGG" id="vab:WPS_07820"/>
<proteinExistence type="inferred from homology"/>
<dbReference type="InterPro" id="IPR004027">
    <property type="entry name" value="SEC_C_motif"/>
</dbReference>
<dbReference type="CDD" id="cd18803">
    <property type="entry name" value="SF2_C_secA"/>
    <property type="match status" value="1"/>
</dbReference>
<dbReference type="Pfam" id="PF01043">
    <property type="entry name" value="SecA_PP_bind"/>
    <property type="match status" value="1"/>
</dbReference>
<evidence type="ECO:0000256" key="2">
    <source>
        <dbReference type="ARBA" id="ARBA00004170"/>
    </source>
</evidence>
<keyword evidence="9" id="KW-0862">Zinc</keyword>
<evidence type="ECO:0000313" key="22">
    <source>
        <dbReference type="Proteomes" id="UP001317532"/>
    </source>
</evidence>
<dbReference type="PROSITE" id="PS51194">
    <property type="entry name" value="HELICASE_CTER"/>
    <property type="match status" value="1"/>
</dbReference>
<keyword evidence="4 15" id="KW-0813">Transport</keyword>
<dbReference type="PROSITE" id="PS01312">
    <property type="entry name" value="SECA"/>
    <property type="match status" value="1"/>
</dbReference>
<keyword evidence="7" id="KW-0479">Metal-binding</keyword>
<evidence type="ECO:0000256" key="3">
    <source>
        <dbReference type="ARBA" id="ARBA00007650"/>
    </source>
</evidence>
<dbReference type="FunFam" id="3.90.1440.10:FF:000002">
    <property type="entry name" value="Protein translocase subunit SecA"/>
    <property type="match status" value="1"/>
</dbReference>
<dbReference type="SMART" id="SM00958">
    <property type="entry name" value="SecA_PP_bind"/>
    <property type="match status" value="1"/>
</dbReference>
<reference evidence="21 22" key="1">
    <citation type="journal article" date="2022" name="ISME Commun">
        <title>Vulcanimicrobium alpinus gen. nov. sp. nov., the first cultivated representative of the candidate phylum 'Eremiobacterota', is a metabolically versatile aerobic anoxygenic phototroph.</title>
        <authorList>
            <person name="Yabe S."/>
            <person name="Muto K."/>
            <person name="Abe K."/>
            <person name="Yokota A."/>
            <person name="Staudigel H."/>
            <person name="Tebo B.M."/>
        </authorList>
    </citation>
    <scope>NUCLEOTIDE SEQUENCE [LARGE SCALE GENOMIC DNA]</scope>
    <source>
        <strain evidence="21 22">WC8-2</strain>
    </source>
</reference>
<evidence type="ECO:0000256" key="15">
    <source>
        <dbReference type="HAMAP-Rule" id="MF_01382"/>
    </source>
</evidence>
<dbReference type="EC" id="7.4.2.8" evidence="15"/>
<dbReference type="InterPro" id="IPR011116">
    <property type="entry name" value="SecA_Wing/Scaffold"/>
</dbReference>
<dbReference type="InterPro" id="IPR011115">
    <property type="entry name" value="SecA_DEAD"/>
</dbReference>
<dbReference type="Proteomes" id="UP001317532">
    <property type="component" value="Chromosome"/>
</dbReference>
<organism evidence="21 22">
    <name type="scientific">Vulcanimicrobium alpinum</name>
    <dbReference type="NCBI Taxonomy" id="3016050"/>
    <lineage>
        <taxon>Bacteria</taxon>
        <taxon>Bacillati</taxon>
        <taxon>Vulcanimicrobiota</taxon>
        <taxon>Vulcanimicrobiia</taxon>
        <taxon>Vulcanimicrobiales</taxon>
        <taxon>Vulcanimicrobiaceae</taxon>
        <taxon>Vulcanimicrobium</taxon>
    </lineage>
</organism>
<evidence type="ECO:0000256" key="10">
    <source>
        <dbReference type="ARBA" id="ARBA00022840"/>
    </source>
</evidence>
<dbReference type="InterPro" id="IPR036670">
    <property type="entry name" value="SecA_X-link_sf"/>
</dbReference>
<feature type="region of interest" description="Disordered" evidence="17">
    <location>
        <begin position="862"/>
        <end position="906"/>
    </location>
</feature>
<comment type="subcellular location">
    <subcellularLocation>
        <location evidence="15">Cell membrane</location>
        <topology evidence="15">Peripheral membrane protein</topology>
        <orientation evidence="15">Cytoplasmic side</orientation>
    </subcellularLocation>
    <subcellularLocation>
        <location evidence="15">Cytoplasm</location>
    </subcellularLocation>
    <subcellularLocation>
        <location evidence="2">Membrane</location>
        <topology evidence="2">Peripheral membrane protein</topology>
    </subcellularLocation>
    <text evidence="15">Distribution is 50-50.</text>
</comment>
<feature type="domain" description="SecA family profile" evidence="20">
    <location>
        <begin position="1"/>
        <end position="569"/>
    </location>
</feature>
<dbReference type="SUPFAM" id="SSF81886">
    <property type="entry name" value="Helical scaffold and wing domains of SecA"/>
    <property type="match status" value="1"/>
</dbReference>
<dbReference type="InterPro" id="IPR027417">
    <property type="entry name" value="P-loop_NTPase"/>
</dbReference>
<dbReference type="GO" id="GO:0006605">
    <property type="term" value="P:protein targeting"/>
    <property type="evidence" value="ECO:0007669"/>
    <property type="project" value="UniProtKB-UniRule"/>
</dbReference>
<dbReference type="SMART" id="SM00957">
    <property type="entry name" value="SecA_DEAD"/>
    <property type="match status" value="1"/>
</dbReference>
<dbReference type="HAMAP" id="MF_01382">
    <property type="entry name" value="SecA"/>
    <property type="match status" value="1"/>
</dbReference>
<dbReference type="GO" id="GO:0005524">
    <property type="term" value="F:ATP binding"/>
    <property type="evidence" value="ECO:0007669"/>
    <property type="project" value="UniProtKB-UniRule"/>
</dbReference>
<dbReference type="GO" id="GO:0008564">
    <property type="term" value="F:protein-exporting ATPase activity"/>
    <property type="evidence" value="ECO:0007669"/>
    <property type="project" value="UniProtKB-EC"/>
</dbReference>
<dbReference type="GO" id="GO:0065002">
    <property type="term" value="P:intracellular protein transmembrane transport"/>
    <property type="evidence" value="ECO:0007669"/>
    <property type="project" value="UniProtKB-UniRule"/>
</dbReference>
<feature type="compositionally biased region" description="Basic residues" evidence="17">
    <location>
        <begin position="896"/>
        <end position="906"/>
    </location>
</feature>